<proteinExistence type="predicted"/>
<sequence>EDEGVAQERREVAQGQVHPGGGRHLVNPPKGRSVGLFSFLPGDPCRDPRGVRT</sequence>
<dbReference type="Gramene" id="AET7Gv20901300.2">
    <property type="protein sequence ID" value="AET7Gv20901300.2"/>
    <property type="gene ID" value="AET7Gv20901300"/>
</dbReference>
<reference evidence="2" key="5">
    <citation type="journal article" date="2021" name="G3 (Bethesda)">
        <title>Aegilops tauschii genome assembly Aet v5.0 features greater sequence contiguity and improved annotation.</title>
        <authorList>
            <person name="Wang L."/>
            <person name="Zhu T."/>
            <person name="Rodriguez J.C."/>
            <person name="Deal K.R."/>
            <person name="Dubcovsky J."/>
            <person name="McGuire P.E."/>
            <person name="Lux T."/>
            <person name="Spannagl M."/>
            <person name="Mayer K.F.X."/>
            <person name="Baldrich P."/>
            <person name="Meyers B.C."/>
            <person name="Huo N."/>
            <person name="Gu Y.Q."/>
            <person name="Zhou H."/>
            <person name="Devos K.M."/>
            <person name="Bennetzen J.L."/>
            <person name="Unver T."/>
            <person name="Budak H."/>
            <person name="Gulick P.J."/>
            <person name="Galiba G."/>
            <person name="Kalapos B."/>
            <person name="Nelson D.R."/>
            <person name="Li P."/>
            <person name="You F.M."/>
            <person name="Luo M.C."/>
            <person name="Dvorak J."/>
        </authorList>
    </citation>
    <scope>NUCLEOTIDE SEQUENCE [LARGE SCALE GENOMIC DNA]</scope>
    <source>
        <strain evidence="2">cv. AL8/78</strain>
    </source>
</reference>
<evidence type="ECO:0000256" key="1">
    <source>
        <dbReference type="SAM" id="MobiDB-lite"/>
    </source>
</evidence>
<organism evidence="2 3">
    <name type="scientific">Aegilops tauschii subsp. strangulata</name>
    <name type="common">Goatgrass</name>
    <dbReference type="NCBI Taxonomy" id="200361"/>
    <lineage>
        <taxon>Eukaryota</taxon>
        <taxon>Viridiplantae</taxon>
        <taxon>Streptophyta</taxon>
        <taxon>Embryophyta</taxon>
        <taxon>Tracheophyta</taxon>
        <taxon>Spermatophyta</taxon>
        <taxon>Magnoliopsida</taxon>
        <taxon>Liliopsida</taxon>
        <taxon>Poales</taxon>
        <taxon>Poaceae</taxon>
        <taxon>BOP clade</taxon>
        <taxon>Pooideae</taxon>
        <taxon>Triticodae</taxon>
        <taxon>Triticeae</taxon>
        <taxon>Triticinae</taxon>
        <taxon>Aegilops</taxon>
    </lineage>
</organism>
<dbReference type="AlphaFoldDB" id="A0A453SD97"/>
<dbReference type="EnsemblPlants" id="AET7Gv20901300.2">
    <property type="protein sequence ID" value="AET7Gv20901300.2"/>
    <property type="gene ID" value="AET7Gv20901300"/>
</dbReference>
<evidence type="ECO:0000313" key="2">
    <source>
        <dbReference type="EnsemblPlants" id="AET7Gv20901300.2"/>
    </source>
</evidence>
<dbReference type="Proteomes" id="UP000015105">
    <property type="component" value="Chromosome 7D"/>
</dbReference>
<feature type="compositionally biased region" description="Basic and acidic residues" evidence="1">
    <location>
        <begin position="44"/>
        <end position="53"/>
    </location>
</feature>
<reference evidence="2" key="4">
    <citation type="submission" date="2019-03" db="UniProtKB">
        <authorList>
            <consortium name="EnsemblPlants"/>
        </authorList>
    </citation>
    <scope>IDENTIFICATION</scope>
</reference>
<feature type="region of interest" description="Disordered" evidence="1">
    <location>
        <begin position="1"/>
        <end position="53"/>
    </location>
</feature>
<evidence type="ECO:0000313" key="3">
    <source>
        <dbReference type="Proteomes" id="UP000015105"/>
    </source>
</evidence>
<accession>A0A453SD97</accession>
<reference evidence="3" key="2">
    <citation type="journal article" date="2017" name="Nat. Plants">
        <title>The Aegilops tauschii genome reveals multiple impacts of transposons.</title>
        <authorList>
            <person name="Zhao G."/>
            <person name="Zou C."/>
            <person name="Li K."/>
            <person name="Wang K."/>
            <person name="Li T."/>
            <person name="Gao L."/>
            <person name="Zhang X."/>
            <person name="Wang H."/>
            <person name="Yang Z."/>
            <person name="Liu X."/>
            <person name="Jiang W."/>
            <person name="Mao L."/>
            <person name="Kong X."/>
            <person name="Jiao Y."/>
            <person name="Jia J."/>
        </authorList>
    </citation>
    <scope>NUCLEOTIDE SEQUENCE [LARGE SCALE GENOMIC DNA]</scope>
    <source>
        <strain evidence="3">cv. AL8/78</strain>
    </source>
</reference>
<keyword evidence="3" id="KW-1185">Reference proteome</keyword>
<feature type="compositionally biased region" description="Basic and acidic residues" evidence="1">
    <location>
        <begin position="1"/>
        <end position="12"/>
    </location>
</feature>
<reference evidence="2" key="3">
    <citation type="journal article" date="2017" name="Nature">
        <title>Genome sequence of the progenitor of the wheat D genome Aegilops tauschii.</title>
        <authorList>
            <person name="Luo M.C."/>
            <person name="Gu Y.Q."/>
            <person name="Puiu D."/>
            <person name="Wang H."/>
            <person name="Twardziok S.O."/>
            <person name="Deal K.R."/>
            <person name="Huo N."/>
            <person name="Zhu T."/>
            <person name="Wang L."/>
            <person name="Wang Y."/>
            <person name="McGuire P.E."/>
            <person name="Liu S."/>
            <person name="Long H."/>
            <person name="Ramasamy R.K."/>
            <person name="Rodriguez J.C."/>
            <person name="Van S.L."/>
            <person name="Yuan L."/>
            <person name="Wang Z."/>
            <person name="Xia Z."/>
            <person name="Xiao L."/>
            <person name="Anderson O.D."/>
            <person name="Ouyang S."/>
            <person name="Liang Y."/>
            <person name="Zimin A.V."/>
            <person name="Pertea G."/>
            <person name="Qi P."/>
            <person name="Bennetzen J.L."/>
            <person name="Dai X."/>
            <person name="Dawson M.W."/>
            <person name="Muller H.G."/>
            <person name="Kugler K."/>
            <person name="Rivarola-Duarte L."/>
            <person name="Spannagl M."/>
            <person name="Mayer K.F.X."/>
            <person name="Lu F.H."/>
            <person name="Bevan M.W."/>
            <person name="Leroy P."/>
            <person name="Li P."/>
            <person name="You F.M."/>
            <person name="Sun Q."/>
            <person name="Liu Z."/>
            <person name="Lyons E."/>
            <person name="Wicker T."/>
            <person name="Salzberg S.L."/>
            <person name="Devos K.M."/>
            <person name="Dvorak J."/>
        </authorList>
    </citation>
    <scope>NUCLEOTIDE SEQUENCE [LARGE SCALE GENOMIC DNA]</scope>
    <source>
        <strain evidence="2">cv. AL8/78</strain>
    </source>
</reference>
<protein>
    <submittedName>
        <fullName evidence="2">Uncharacterized protein</fullName>
    </submittedName>
</protein>
<name>A0A453SD97_AEGTS</name>
<reference evidence="3" key="1">
    <citation type="journal article" date="2014" name="Science">
        <title>Ancient hybridizations among the ancestral genomes of bread wheat.</title>
        <authorList>
            <consortium name="International Wheat Genome Sequencing Consortium,"/>
            <person name="Marcussen T."/>
            <person name="Sandve S.R."/>
            <person name="Heier L."/>
            <person name="Spannagl M."/>
            <person name="Pfeifer M."/>
            <person name="Jakobsen K.S."/>
            <person name="Wulff B.B."/>
            <person name="Steuernagel B."/>
            <person name="Mayer K.F."/>
            <person name="Olsen O.A."/>
        </authorList>
    </citation>
    <scope>NUCLEOTIDE SEQUENCE [LARGE SCALE GENOMIC DNA]</scope>
    <source>
        <strain evidence="3">cv. AL8/78</strain>
    </source>
</reference>